<gene>
    <name evidence="2" type="ORF">Tco_0894173</name>
</gene>
<evidence type="ECO:0000256" key="1">
    <source>
        <dbReference type="SAM" id="MobiDB-lite"/>
    </source>
</evidence>
<accession>A0ABQ5CB05</accession>
<dbReference type="EMBL" id="BQNB010014120">
    <property type="protein sequence ID" value="GJT24236.1"/>
    <property type="molecule type" value="Genomic_DNA"/>
</dbReference>
<reference evidence="2" key="1">
    <citation type="journal article" date="2022" name="Int. J. Mol. Sci.">
        <title>Draft Genome of Tanacetum Coccineum: Genomic Comparison of Closely Related Tanacetum-Family Plants.</title>
        <authorList>
            <person name="Yamashiro T."/>
            <person name="Shiraishi A."/>
            <person name="Nakayama K."/>
            <person name="Satake H."/>
        </authorList>
    </citation>
    <scope>NUCLEOTIDE SEQUENCE</scope>
</reference>
<evidence type="ECO:0000313" key="2">
    <source>
        <dbReference type="EMBL" id="GJT24236.1"/>
    </source>
</evidence>
<evidence type="ECO:0000313" key="3">
    <source>
        <dbReference type="Proteomes" id="UP001151760"/>
    </source>
</evidence>
<keyword evidence="3" id="KW-1185">Reference proteome</keyword>
<comment type="caution">
    <text evidence="2">The sequence shown here is derived from an EMBL/GenBank/DDBJ whole genome shotgun (WGS) entry which is preliminary data.</text>
</comment>
<dbReference type="Proteomes" id="UP001151760">
    <property type="component" value="Unassembled WGS sequence"/>
</dbReference>
<sequence length="356" mass="40504">MTPHHLGNSGASRKGDDASLNDDGYESKGEDFVDFSHLFDSDQSNNPERYVLRRSSRQHKIPSKFDNYELDKKVRYDINYVMSYVNLSIYNYVFSTNLNKIHEPKTFVEAAKDPRWVEAMNLEIEALNSRKLKYFLRVEVLETDNGLCLNQRKYCIKLLSEYGMLACKPAKTPILDQSKKRKDNDEINSALKAEYRAMNSVTCKIMGILKILKDLNVNVELPVSISCDSSPAIQIAANLILERVGTVAYRLALSDSSKIHPHEGHPMEQPLAICATRVVLQNGIPAGQVLVQWNGSSPEEATWEWLIDFHSAYPTYNLKDKMIFKGEGNVTPTLQEEGRPKRVTTIPVWHKDYVMG</sequence>
<name>A0ABQ5CB05_9ASTR</name>
<organism evidence="2 3">
    <name type="scientific">Tanacetum coccineum</name>
    <dbReference type="NCBI Taxonomy" id="301880"/>
    <lineage>
        <taxon>Eukaryota</taxon>
        <taxon>Viridiplantae</taxon>
        <taxon>Streptophyta</taxon>
        <taxon>Embryophyta</taxon>
        <taxon>Tracheophyta</taxon>
        <taxon>Spermatophyta</taxon>
        <taxon>Magnoliopsida</taxon>
        <taxon>eudicotyledons</taxon>
        <taxon>Gunneridae</taxon>
        <taxon>Pentapetalae</taxon>
        <taxon>asterids</taxon>
        <taxon>campanulids</taxon>
        <taxon>Asterales</taxon>
        <taxon>Asteraceae</taxon>
        <taxon>Asteroideae</taxon>
        <taxon>Anthemideae</taxon>
        <taxon>Anthemidinae</taxon>
        <taxon>Tanacetum</taxon>
    </lineage>
</organism>
<reference evidence="2" key="2">
    <citation type="submission" date="2022-01" db="EMBL/GenBank/DDBJ databases">
        <authorList>
            <person name="Yamashiro T."/>
            <person name="Shiraishi A."/>
            <person name="Satake H."/>
            <person name="Nakayama K."/>
        </authorList>
    </citation>
    <scope>NUCLEOTIDE SEQUENCE</scope>
</reference>
<proteinExistence type="predicted"/>
<protein>
    <submittedName>
        <fullName evidence="2">Uncharacterized protein</fullName>
    </submittedName>
</protein>
<feature type="region of interest" description="Disordered" evidence="1">
    <location>
        <begin position="1"/>
        <end position="25"/>
    </location>
</feature>